<dbReference type="EMBL" id="BPLR01000009">
    <property type="protein sequence ID" value="GIY91419.1"/>
    <property type="molecule type" value="Genomic_DNA"/>
</dbReference>
<proteinExistence type="predicted"/>
<dbReference type="Proteomes" id="UP001054945">
    <property type="component" value="Unassembled WGS sequence"/>
</dbReference>
<dbReference type="AlphaFoldDB" id="A0AAV4XA09"/>
<comment type="caution">
    <text evidence="2">The sequence shown here is derived from an EMBL/GenBank/DDBJ whole genome shotgun (WGS) entry which is preliminary data.</text>
</comment>
<organism evidence="2 3">
    <name type="scientific">Caerostris extrusa</name>
    <name type="common">Bark spider</name>
    <name type="synonym">Caerostris bankana</name>
    <dbReference type="NCBI Taxonomy" id="172846"/>
    <lineage>
        <taxon>Eukaryota</taxon>
        <taxon>Metazoa</taxon>
        <taxon>Ecdysozoa</taxon>
        <taxon>Arthropoda</taxon>
        <taxon>Chelicerata</taxon>
        <taxon>Arachnida</taxon>
        <taxon>Araneae</taxon>
        <taxon>Araneomorphae</taxon>
        <taxon>Entelegynae</taxon>
        <taxon>Araneoidea</taxon>
        <taxon>Araneidae</taxon>
        <taxon>Caerostris</taxon>
    </lineage>
</organism>
<gene>
    <name evidence="2" type="ORF">CEXT_323791</name>
</gene>
<protein>
    <submittedName>
        <fullName evidence="2">Uncharacterized protein</fullName>
    </submittedName>
</protein>
<evidence type="ECO:0000313" key="3">
    <source>
        <dbReference type="Proteomes" id="UP001054945"/>
    </source>
</evidence>
<accession>A0AAV4XA09</accession>
<keyword evidence="3" id="KW-1185">Reference proteome</keyword>
<name>A0AAV4XA09_CAEEX</name>
<sequence>MSRDKKGQCSRKIKIFVDKEKKKKKNPPSLPATQSLPPVLEDAAMMILSSSGHFRISDVRRLSVSGWHVRRFSPFSPPPQIISATIKRGLGLSCSPRTSIPEFLGPHWPPSMPDGSSLGKMPDDGISIFHLLPSRKDKGWGQIPALVV</sequence>
<feature type="region of interest" description="Disordered" evidence="1">
    <location>
        <begin position="1"/>
        <end position="36"/>
    </location>
</feature>
<evidence type="ECO:0000313" key="2">
    <source>
        <dbReference type="EMBL" id="GIY91419.1"/>
    </source>
</evidence>
<reference evidence="2 3" key="1">
    <citation type="submission" date="2021-06" db="EMBL/GenBank/DDBJ databases">
        <title>Caerostris extrusa draft genome.</title>
        <authorList>
            <person name="Kono N."/>
            <person name="Arakawa K."/>
        </authorList>
    </citation>
    <scope>NUCLEOTIDE SEQUENCE [LARGE SCALE GENOMIC DNA]</scope>
</reference>
<evidence type="ECO:0000256" key="1">
    <source>
        <dbReference type="SAM" id="MobiDB-lite"/>
    </source>
</evidence>